<proteinExistence type="inferred from homology"/>
<evidence type="ECO:0000256" key="2">
    <source>
        <dbReference type="ARBA" id="ARBA00010323"/>
    </source>
</evidence>
<evidence type="ECO:0000256" key="4">
    <source>
        <dbReference type="ARBA" id="ARBA00022679"/>
    </source>
</evidence>
<dbReference type="RefSeq" id="WP_160961038.1">
    <property type="nucleotide sequence ID" value="NZ_WVUD01000017.1"/>
</dbReference>
<dbReference type="InterPro" id="IPR028362">
    <property type="entry name" value="AlgI"/>
</dbReference>
<organism evidence="11 12">
    <name type="scientific">Solidesulfovibrio aerotolerans</name>
    <dbReference type="NCBI Taxonomy" id="295255"/>
    <lineage>
        <taxon>Bacteria</taxon>
        <taxon>Pseudomonadati</taxon>
        <taxon>Thermodesulfobacteriota</taxon>
        <taxon>Desulfovibrionia</taxon>
        <taxon>Desulfovibrionales</taxon>
        <taxon>Desulfovibrionaceae</taxon>
        <taxon>Solidesulfovibrio</taxon>
    </lineage>
</organism>
<dbReference type="AlphaFoldDB" id="A0A7C9NJY1"/>
<feature type="transmembrane region" description="Helical" evidence="10">
    <location>
        <begin position="37"/>
        <end position="61"/>
    </location>
</feature>
<keyword evidence="3 9" id="KW-1003">Cell membrane</keyword>
<feature type="transmembrane region" description="Helical" evidence="10">
    <location>
        <begin position="73"/>
        <end position="91"/>
    </location>
</feature>
<evidence type="ECO:0000256" key="3">
    <source>
        <dbReference type="ARBA" id="ARBA00022475"/>
    </source>
</evidence>
<dbReference type="InterPro" id="IPR024194">
    <property type="entry name" value="Ac/AlaTfrase_AlgI/DltB"/>
</dbReference>
<evidence type="ECO:0000256" key="5">
    <source>
        <dbReference type="ARBA" id="ARBA00022692"/>
    </source>
</evidence>
<evidence type="ECO:0000256" key="7">
    <source>
        <dbReference type="ARBA" id="ARBA00023136"/>
    </source>
</evidence>
<sequence>MIPDSPLFLYYFLPATLALFALSPVRARCGLLLAASAAYYFLADPTGLPVLAGATLGNFALGRLIGRSPEPARGRWTAVGVAANIGLLALYKYGNLASPLGISFFTFGAVAYLVDVRRGVLAAEGNVWRFAAAMAFFPKITAGPIARFGPILPALGRPQPGWADVREGAWRFAVGLAKKTLVAGALAPVADAAFGRTGGLDMGTAWLGLACYTAQIYYDFSGYTDMAVGLGRMLGVRLPENFDHPYVSRSVREFWRRWHISLSSWFRDYLYIPLGGGRCAPWRVQANLLLVFALCGVWHGATLNFLVWGLWHGAFLSLERTRFGGWLDASPGVVRHGYLLAAVMLGWVLFRATDFTVSARYFEALFSFSTQGFDYTWMALMTRQRLAVLAAAVVFAVPLGGVWERFCGLFGASSPVVAAGGRLAAMAALLAASAMALAAGSYAPFIYARF</sequence>
<comment type="caution">
    <text evidence="11">The sequence shown here is derived from an EMBL/GenBank/DDBJ whole genome shotgun (WGS) entry which is preliminary data.</text>
</comment>
<name>A0A7C9NJY1_9BACT</name>
<dbReference type="PANTHER" id="PTHR13285:SF23">
    <property type="entry name" value="TEICHOIC ACID D-ALANYLTRANSFERASE"/>
    <property type="match status" value="1"/>
</dbReference>
<protein>
    <submittedName>
        <fullName evidence="11">MBOAT family protein</fullName>
    </submittedName>
</protein>
<dbReference type="GO" id="GO:0005886">
    <property type="term" value="C:plasma membrane"/>
    <property type="evidence" value="ECO:0007669"/>
    <property type="project" value="UniProtKB-SubCell"/>
</dbReference>
<dbReference type="OrthoDB" id="139172at2"/>
<dbReference type="EMBL" id="WVUD01000017">
    <property type="protein sequence ID" value="MYL83636.1"/>
    <property type="molecule type" value="Genomic_DNA"/>
</dbReference>
<dbReference type="Proteomes" id="UP000482487">
    <property type="component" value="Unassembled WGS sequence"/>
</dbReference>
<keyword evidence="4 9" id="KW-0808">Transferase</keyword>
<evidence type="ECO:0000313" key="11">
    <source>
        <dbReference type="EMBL" id="MYL83636.1"/>
    </source>
</evidence>
<comment type="similarity">
    <text evidence="2 9">Belongs to the membrane-bound acyltransferase family.</text>
</comment>
<dbReference type="PANTHER" id="PTHR13285">
    <property type="entry name" value="ACYLTRANSFERASE"/>
    <property type="match status" value="1"/>
</dbReference>
<evidence type="ECO:0000313" key="12">
    <source>
        <dbReference type="Proteomes" id="UP000482487"/>
    </source>
</evidence>
<feature type="transmembrane region" description="Helical" evidence="10">
    <location>
        <begin position="97"/>
        <end position="114"/>
    </location>
</feature>
<feature type="transmembrane region" description="Helical" evidence="10">
    <location>
        <begin position="386"/>
        <end position="403"/>
    </location>
</feature>
<keyword evidence="6 10" id="KW-1133">Transmembrane helix</keyword>
<accession>A0A7C9NJY1</accession>
<keyword evidence="8 9" id="KW-0012">Acyltransferase</keyword>
<dbReference type="InterPro" id="IPR051085">
    <property type="entry name" value="MB_O-acyltransferase"/>
</dbReference>
<dbReference type="GO" id="GO:0016746">
    <property type="term" value="F:acyltransferase activity"/>
    <property type="evidence" value="ECO:0007669"/>
    <property type="project" value="UniProtKB-KW"/>
</dbReference>
<feature type="transmembrane region" description="Helical" evidence="10">
    <location>
        <begin position="423"/>
        <end position="447"/>
    </location>
</feature>
<evidence type="ECO:0000256" key="10">
    <source>
        <dbReference type="SAM" id="Phobius"/>
    </source>
</evidence>
<keyword evidence="12" id="KW-1185">Reference proteome</keyword>
<evidence type="ECO:0000256" key="9">
    <source>
        <dbReference type="PIRNR" id="PIRNR016636"/>
    </source>
</evidence>
<reference evidence="11 12" key="1">
    <citation type="submission" date="2020-01" db="EMBL/GenBank/DDBJ databases">
        <title>Genome sequence of Desulfovibrio aerotolerans DSM 16695(T).</title>
        <authorList>
            <person name="Karnachuk O."/>
            <person name="Avakyan M."/>
            <person name="Mardanov A."/>
            <person name="Kadnikov V."/>
            <person name="Ravin N."/>
        </authorList>
    </citation>
    <scope>NUCLEOTIDE SEQUENCE [LARGE SCALE GENOMIC DNA]</scope>
    <source>
        <strain evidence="11 12">DSM 16695</strain>
    </source>
</reference>
<dbReference type="GO" id="GO:0042121">
    <property type="term" value="P:alginic acid biosynthetic process"/>
    <property type="evidence" value="ECO:0007669"/>
    <property type="project" value="InterPro"/>
</dbReference>
<evidence type="ECO:0000256" key="8">
    <source>
        <dbReference type="ARBA" id="ARBA00023315"/>
    </source>
</evidence>
<evidence type="ECO:0000256" key="1">
    <source>
        <dbReference type="ARBA" id="ARBA00004651"/>
    </source>
</evidence>
<dbReference type="InterPro" id="IPR004299">
    <property type="entry name" value="MBOAT_fam"/>
</dbReference>
<evidence type="ECO:0000256" key="6">
    <source>
        <dbReference type="ARBA" id="ARBA00022989"/>
    </source>
</evidence>
<keyword evidence="7 9" id="KW-0472">Membrane</keyword>
<dbReference type="Pfam" id="PF03062">
    <property type="entry name" value="MBOAT"/>
    <property type="match status" value="1"/>
</dbReference>
<dbReference type="PIRSF" id="PIRSF016636">
    <property type="entry name" value="AlgI_DltB"/>
    <property type="match status" value="1"/>
</dbReference>
<comment type="subcellular location">
    <subcellularLocation>
        <location evidence="1">Cell membrane</location>
        <topology evidence="1">Multi-pass membrane protein</topology>
    </subcellularLocation>
</comment>
<keyword evidence="5 10" id="KW-0812">Transmembrane</keyword>
<feature type="transmembrane region" description="Helical" evidence="10">
    <location>
        <begin position="333"/>
        <end position="350"/>
    </location>
</feature>
<gene>
    <name evidence="11" type="ORF">GTA51_10920</name>
</gene>
<dbReference type="PIRSF" id="PIRSF500217">
    <property type="entry name" value="AlgI"/>
    <property type="match status" value="1"/>
</dbReference>
<feature type="transmembrane region" description="Helical" evidence="10">
    <location>
        <begin position="288"/>
        <end position="313"/>
    </location>
</feature>